<evidence type="ECO:0000313" key="1">
    <source>
        <dbReference type="EMBL" id="BBO33050.1"/>
    </source>
</evidence>
<dbReference type="KEGG" id="lpav:PLANPX_2662"/>
<keyword evidence="2" id="KW-1185">Reference proteome</keyword>
<evidence type="ECO:0000313" key="2">
    <source>
        <dbReference type="Proteomes" id="UP000326837"/>
    </source>
</evidence>
<reference evidence="2" key="1">
    <citation type="submission" date="2019-10" db="EMBL/GenBank/DDBJ databases">
        <title>Lacipirellula parvula gen. nov., sp. nov., representing a lineage of planctomycetes widespread in freshwater anoxic habitats, and description of the family Lacipirellulaceae.</title>
        <authorList>
            <person name="Dedysh S.N."/>
            <person name="Kulichevskaya I.S."/>
            <person name="Beletsky A.V."/>
            <person name="Rakitin A.L."/>
            <person name="Mardanov A.V."/>
            <person name="Ivanova A.A."/>
            <person name="Saltykova V.X."/>
            <person name="Rijpstra W.I.C."/>
            <person name="Sinninghe Damste J.S."/>
            <person name="Ravin N.V."/>
        </authorList>
    </citation>
    <scope>NUCLEOTIDE SEQUENCE [LARGE SCALE GENOMIC DNA]</scope>
    <source>
        <strain evidence="2">PX69</strain>
    </source>
</reference>
<name>A0A5K7X8S1_9BACT</name>
<proteinExistence type="predicted"/>
<organism evidence="1 2">
    <name type="scientific">Lacipirellula parvula</name>
    <dbReference type="NCBI Taxonomy" id="2650471"/>
    <lineage>
        <taxon>Bacteria</taxon>
        <taxon>Pseudomonadati</taxon>
        <taxon>Planctomycetota</taxon>
        <taxon>Planctomycetia</taxon>
        <taxon>Pirellulales</taxon>
        <taxon>Lacipirellulaceae</taxon>
        <taxon>Lacipirellula</taxon>
    </lineage>
</organism>
<accession>A0A5K7X8S1</accession>
<dbReference type="EMBL" id="AP021861">
    <property type="protein sequence ID" value="BBO33050.1"/>
    <property type="molecule type" value="Genomic_DNA"/>
</dbReference>
<protein>
    <submittedName>
        <fullName evidence="1">Uncharacterized protein</fullName>
    </submittedName>
</protein>
<gene>
    <name evidence="1" type="ORF">PLANPX_2662</name>
</gene>
<dbReference type="AlphaFoldDB" id="A0A5K7X8S1"/>
<dbReference type="Proteomes" id="UP000326837">
    <property type="component" value="Chromosome"/>
</dbReference>
<sequence>MEKRDRPCNARLANAPQRSDWLASPAADGVSYRLRGLRVRENNSHYSYYCRRT</sequence>